<gene>
    <name evidence="2" type="ORF">NCOPHCNO_00009</name>
</gene>
<evidence type="ECO:0000256" key="1">
    <source>
        <dbReference type="ARBA" id="ARBA00022801"/>
    </source>
</evidence>
<evidence type="ECO:0008006" key="3">
    <source>
        <dbReference type="Google" id="ProtNLM"/>
    </source>
</evidence>
<evidence type="ECO:0000313" key="2">
    <source>
        <dbReference type="EMBL" id="QNO54458.1"/>
    </source>
</evidence>
<keyword evidence="1" id="KW-0378">Hydrolase</keyword>
<dbReference type="Gene3D" id="3.75.10.10">
    <property type="entry name" value="L-arginine/glycine Amidinotransferase, Chain A"/>
    <property type="match status" value="1"/>
</dbReference>
<dbReference type="InterPro" id="IPR007466">
    <property type="entry name" value="Peptidyl-Arg-deiminase_porph"/>
</dbReference>
<dbReference type="Pfam" id="PF04371">
    <property type="entry name" value="PAD_porph"/>
    <property type="match status" value="1"/>
</dbReference>
<dbReference type="GO" id="GO:0004668">
    <property type="term" value="F:protein-arginine deiminase activity"/>
    <property type="evidence" value="ECO:0007669"/>
    <property type="project" value="InterPro"/>
</dbReference>
<dbReference type="SUPFAM" id="SSF55909">
    <property type="entry name" value="Pentein"/>
    <property type="match status" value="1"/>
</dbReference>
<dbReference type="AlphaFoldDB" id="A0A7G9Z2H4"/>
<protein>
    <recommendedName>
        <fullName evidence="3">Agmatine deiminase</fullName>
    </recommendedName>
</protein>
<name>A0A7G9Z2H4_9EURY</name>
<dbReference type="GO" id="GO:0009446">
    <property type="term" value="P:putrescine biosynthetic process"/>
    <property type="evidence" value="ECO:0007669"/>
    <property type="project" value="InterPro"/>
</dbReference>
<reference evidence="2" key="1">
    <citation type="submission" date="2020-06" db="EMBL/GenBank/DDBJ databases">
        <title>Unique genomic features of the anaerobic methanotrophic archaea.</title>
        <authorList>
            <person name="Chadwick G.L."/>
            <person name="Skennerton C.T."/>
            <person name="Laso-Perez R."/>
            <person name="Leu A.O."/>
            <person name="Speth D.R."/>
            <person name="Yu H."/>
            <person name="Morgan-Lang C."/>
            <person name="Hatzenpichler R."/>
            <person name="Goudeau D."/>
            <person name="Malmstrom R."/>
            <person name="Brazelton W.J."/>
            <person name="Woyke T."/>
            <person name="Hallam S.J."/>
            <person name="Tyson G.W."/>
            <person name="Wegener G."/>
            <person name="Boetius A."/>
            <person name="Orphan V."/>
        </authorList>
    </citation>
    <scope>NUCLEOTIDE SEQUENCE</scope>
</reference>
<proteinExistence type="predicted"/>
<sequence length="441" mass="49407">MVQKQRQGTGFNHSLRRATTILITSIVANAFCAGSGPLIDAIDKLNIAPATAEAEESRTRRRRQGPAEARRIISDFLESDRTGIVFSPEFSQRHFFFIVPSLSSISRLVTLEQAETAQTILEESDETRITVFVSSAENIAPVREHFFQVTQELSQYHELGRLEFRVGGYTGRGWAQDLGESVRRGEHNSEFIVGFNDTDIAGTNTLHTPPYVQSEFDIPVTRIPILLEGGDLTRTILNEENVVVTGPRTIRLTREYYGQHFDYEISDDEIRRILQHAFSADRVMFLRNPRTDQEPGLVGHIDQAVFFPMDGIAVMLVPETINPDTLQLLDMALALRQYRIQLRQAGFRVIGIPTNTNHALHFEAYANSIPIIKSDGSALIIMPSFGNADLEDAIQRRFEIEDMDLRFVTSRIGLLGGNIHCTIGALASLDISNQLEPILQG</sequence>
<accession>A0A7G9Z2H4</accession>
<dbReference type="EMBL" id="MT631580">
    <property type="protein sequence ID" value="QNO54458.1"/>
    <property type="molecule type" value="Genomic_DNA"/>
</dbReference>
<organism evidence="2">
    <name type="scientific">Candidatus Methanophaga sp. ANME-1 ERB7</name>
    <dbReference type="NCBI Taxonomy" id="2759913"/>
    <lineage>
        <taxon>Archaea</taxon>
        <taxon>Methanobacteriati</taxon>
        <taxon>Methanobacteriota</taxon>
        <taxon>Stenosarchaea group</taxon>
        <taxon>Methanomicrobia</taxon>
        <taxon>Candidatus Methanophagales</taxon>
        <taxon>Candidatus Methanophagaceae</taxon>
        <taxon>Candidatus Methanophaga</taxon>
    </lineage>
</organism>